<organism evidence="2 3">
    <name type="scientific">Rhizobium puerariae</name>
    <dbReference type="NCBI Taxonomy" id="1585791"/>
    <lineage>
        <taxon>Bacteria</taxon>
        <taxon>Pseudomonadati</taxon>
        <taxon>Pseudomonadota</taxon>
        <taxon>Alphaproteobacteria</taxon>
        <taxon>Hyphomicrobiales</taxon>
        <taxon>Rhizobiaceae</taxon>
        <taxon>Rhizobium/Agrobacterium group</taxon>
        <taxon>Rhizobium</taxon>
    </lineage>
</organism>
<dbReference type="CDD" id="cd01949">
    <property type="entry name" value="GGDEF"/>
    <property type="match status" value="1"/>
</dbReference>
<dbReference type="PANTHER" id="PTHR33121">
    <property type="entry name" value="CYCLIC DI-GMP PHOSPHODIESTERASE PDEF"/>
    <property type="match status" value="1"/>
</dbReference>
<dbReference type="Gene3D" id="3.30.70.270">
    <property type="match status" value="1"/>
</dbReference>
<dbReference type="InterPro" id="IPR000160">
    <property type="entry name" value="GGDEF_dom"/>
</dbReference>
<evidence type="ECO:0000313" key="2">
    <source>
        <dbReference type="EMBL" id="MFB9951172.1"/>
    </source>
</evidence>
<reference evidence="2 3" key="1">
    <citation type="submission" date="2024-09" db="EMBL/GenBank/DDBJ databases">
        <authorList>
            <person name="Sun Q."/>
            <person name="Mori K."/>
        </authorList>
    </citation>
    <scope>NUCLEOTIDE SEQUENCE [LARGE SCALE GENOMIC DNA]</scope>
    <source>
        <strain evidence="2 3">TBRC 4938</strain>
    </source>
</reference>
<sequence>MAGESGKAARERTLQVVGQHMAKLEVSGLPRNYELFHEALSGADAALSREVLALPAAPSQAALDEIGLRHQLAGFVALATPKSRDHEIKLLLELRDKMASGITQKRGFTRVLETVARSLREDSNASPRDILAEIEYLSVSLSDAVVAETELEAALKTGVDRLVNADKRTAAARAITLRDRLTLLPNHAAFSERLDALYSSPEEDHGTALFLVAIADLPDLGCTYGEVAVNRIVKKAAAIFRKAIKKNDFVARIGSGDFAFLLADVGSGSVHAIAERLVNAIADNLVFATSERTSATLGLSIGVALTRDAFSPQQLRLQAEAALETAKANGRPAVFIPR</sequence>
<dbReference type="InterPro" id="IPR029787">
    <property type="entry name" value="Nucleotide_cyclase"/>
</dbReference>
<dbReference type="EMBL" id="JBHMAA010000024">
    <property type="protein sequence ID" value="MFB9951172.1"/>
    <property type="molecule type" value="Genomic_DNA"/>
</dbReference>
<evidence type="ECO:0000313" key="3">
    <source>
        <dbReference type="Proteomes" id="UP001589692"/>
    </source>
</evidence>
<evidence type="ECO:0000259" key="1">
    <source>
        <dbReference type="PROSITE" id="PS50887"/>
    </source>
</evidence>
<dbReference type="SMART" id="SM00267">
    <property type="entry name" value="GGDEF"/>
    <property type="match status" value="1"/>
</dbReference>
<dbReference type="NCBIfam" id="TIGR00254">
    <property type="entry name" value="GGDEF"/>
    <property type="match status" value="1"/>
</dbReference>
<dbReference type="InterPro" id="IPR043128">
    <property type="entry name" value="Rev_trsase/Diguanyl_cyclase"/>
</dbReference>
<accession>A0ABV6AMS3</accession>
<feature type="domain" description="GGDEF" evidence="1">
    <location>
        <begin position="205"/>
        <end position="338"/>
    </location>
</feature>
<dbReference type="RefSeq" id="WP_377263993.1">
    <property type="nucleotide sequence ID" value="NZ_JBHMAA010000024.1"/>
</dbReference>
<dbReference type="InterPro" id="IPR050706">
    <property type="entry name" value="Cyclic-di-GMP_PDE-like"/>
</dbReference>
<dbReference type="PROSITE" id="PS50887">
    <property type="entry name" value="GGDEF"/>
    <property type="match status" value="1"/>
</dbReference>
<proteinExistence type="predicted"/>
<dbReference type="Pfam" id="PF00990">
    <property type="entry name" value="GGDEF"/>
    <property type="match status" value="1"/>
</dbReference>
<gene>
    <name evidence="2" type="ORF">ACFFP0_20185</name>
</gene>
<dbReference type="PANTHER" id="PTHR33121:SF70">
    <property type="entry name" value="SIGNALING PROTEIN YKOW"/>
    <property type="match status" value="1"/>
</dbReference>
<keyword evidence="3" id="KW-1185">Reference proteome</keyword>
<dbReference type="SUPFAM" id="SSF55073">
    <property type="entry name" value="Nucleotide cyclase"/>
    <property type="match status" value="1"/>
</dbReference>
<name>A0ABV6AMS3_9HYPH</name>
<comment type="caution">
    <text evidence="2">The sequence shown here is derived from an EMBL/GenBank/DDBJ whole genome shotgun (WGS) entry which is preliminary data.</text>
</comment>
<protein>
    <submittedName>
        <fullName evidence="2">GGDEF domain-containing protein</fullName>
    </submittedName>
</protein>
<dbReference type="Proteomes" id="UP001589692">
    <property type="component" value="Unassembled WGS sequence"/>
</dbReference>